<comment type="function">
    <text evidence="1">Involved in DNA recombination.</text>
</comment>
<dbReference type="Proteomes" id="UP001596116">
    <property type="component" value="Unassembled WGS sequence"/>
</dbReference>
<keyword evidence="7" id="KW-0472">Membrane</keyword>
<proteinExistence type="inferred from homology"/>
<evidence type="ECO:0000256" key="6">
    <source>
        <dbReference type="SAM" id="Coils"/>
    </source>
</evidence>
<dbReference type="PANTHER" id="PTHR30563">
    <property type="entry name" value="DNA RECOMBINATION PROTEIN RMUC"/>
    <property type="match status" value="1"/>
</dbReference>
<evidence type="ECO:0000256" key="5">
    <source>
        <dbReference type="ARBA" id="ARBA00023172"/>
    </source>
</evidence>
<feature type="coiled-coil region" evidence="6">
    <location>
        <begin position="42"/>
        <end position="86"/>
    </location>
</feature>
<keyword evidence="4 6" id="KW-0175">Coiled coil</keyword>
<dbReference type="RefSeq" id="WP_379879821.1">
    <property type="nucleotide sequence ID" value="NZ_JBHPON010000001.1"/>
</dbReference>
<evidence type="ECO:0000256" key="3">
    <source>
        <dbReference type="ARBA" id="ARBA00021840"/>
    </source>
</evidence>
<comment type="similarity">
    <text evidence="2">Belongs to the RmuC family.</text>
</comment>
<evidence type="ECO:0000256" key="2">
    <source>
        <dbReference type="ARBA" id="ARBA00009840"/>
    </source>
</evidence>
<dbReference type="PANTHER" id="PTHR30563:SF0">
    <property type="entry name" value="DNA RECOMBINATION PROTEIN RMUC"/>
    <property type="match status" value="1"/>
</dbReference>
<protein>
    <recommendedName>
        <fullName evidence="3">DNA recombination protein RmuC homolog</fullName>
    </recommendedName>
</protein>
<keyword evidence="7" id="KW-0812">Transmembrane</keyword>
<accession>A0ABW1KUU9</accession>
<evidence type="ECO:0000313" key="8">
    <source>
        <dbReference type="EMBL" id="MFC6034841.1"/>
    </source>
</evidence>
<evidence type="ECO:0000256" key="1">
    <source>
        <dbReference type="ARBA" id="ARBA00003416"/>
    </source>
</evidence>
<keyword evidence="5" id="KW-0233">DNA recombination</keyword>
<evidence type="ECO:0000256" key="7">
    <source>
        <dbReference type="SAM" id="Phobius"/>
    </source>
</evidence>
<gene>
    <name evidence="8" type="primary">rmuC</name>
    <name evidence="8" type="ORF">ACFMB1_04750</name>
</gene>
<sequence length="480" mass="53006">MIYAFLKDAGLPPDAAAFWVVLGLCAAAVFFAVQSWRAGKNANARRSELEDARIRLAKAEEQLSAFDAVRDELDHVKQQREDLQSDVAVSRATIAERERALAELKTRMETEFKATTAQLLEGANEAFLKRAAETFQRYSEKAQSEGEKRSKALDDLLKPVSETLTRYEKGLAEMRNEQNKSRGELASQIGELTKQTHDVRAEAQKLAAALRAGPKTRGRWGEEQLRNVVEIAGMAAYVDFVEQASHDDAEQRRKQPDMVVRLPGGRVVAVDSKVSLGAYLDAIDAEADDARAAHLARHADDLWKHVKSLSAKEYAASLKDSLDYVVMFVPGENYFSAALEARPQLYQDAFDRKILIASPTILIAMLKSAALNWRQEKMTENAQAVAAMAKDLYDSLSVMSRNLGGVGKALSTAIGKYNSTVGGFESRVLSRARKFAEYEIPGIETDIEALSPVEETPRLLRDVSGDLFEEDDGDNSQDAA</sequence>
<keyword evidence="9" id="KW-1185">Reference proteome</keyword>
<dbReference type="InterPro" id="IPR003798">
    <property type="entry name" value="DNA_recombination_RmuC"/>
</dbReference>
<dbReference type="Pfam" id="PF02646">
    <property type="entry name" value="RmuC"/>
    <property type="match status" value="1"/>
</dbReference>
<name>A0ABW1KUU9_9PROT</name>
<evidence type="ECO:0000313" key="9">
    <source>
        <dbReference type="Proteomes" id="UP001596116"/>
    </source>
</evidence>
<dbReference type="EMBL" id="JBHPON010000001">
    <property type="protein sequence ID" value="MFC6034841.1"/>
    <property type="molecule type" value="Genomic_DNA"/>
</dbReference>
<organism evidence="8 9">
    <name type="scientific">Hyphococcus aureus</name>
    <dbReference type="NCBI Taxonomy" id="2666033"/>
    <lineage>
        <taxon>Bacteria</taxon>
        <taxon>Pseudomonadati</taxon>
        <taxon>Pseudomonadota</taxon>
        <taxon>Alphaproteobacteria</taxon>
        <taxon>Parvularculales</taxon>
        <taxon>Parvularculaceae</taxon>
        <taxon>Hyphococcus</taxon>
    </lineage>
</organism>
<reference evidence="8 9" key="1">
    <citation type="submission" date="2024-09" db="EMBL/GenBank/DDBJ databases">
        <authorList>
            <person name="Zhang Z.-H."/>
        </authorList>
    </citation>
    <scope>NUCLEOTIDE SEQUENCE [LARGE SCALE GENOMIC DNA]</scope>
    <source>
        <strain evidence="8 9">HHTR114</strain>
    </source>
</reference>
<feature type="transmembrane region" description="Helical" evidence="7">
    <location>
        <begin position="16"/>
        <end position="36"/>
    </location>
</feature>
<keyword evidence="7" id="KW-1133">Transmembrane helix</keyword>
<evidence type="ECO:0000256" key="4">
    <source>
        <dbReference type="ARBA" id="ARBA00023054"/>
    </source>
</evidence>
<comment type="caution">
    <text evidence="8">The sequence shown here is derived from an EMBL/GenBank/DDBJ whole genome shotgun (WGS) entry which is preliminary data.</text>
</comment>